<dbReference type="Proteomes" id="UP000529417">
    <property type="component" value="Unassembled WGS sequence"/>
</dbReference>
<keyword evidence="3" id="KW-1185">Reference proteome</keyword>
<dbReference type="GO" id="GO:0008168">
    <property type="term" value="F:methyltransferase activity"/>
    <property type="evidence" value="ECO:0007669"/>
    <property type="project" value="UniProtKB-KW"/>
</dbReference>
<name>A0A7Z0KXZ9_9RHOB</name>
<dbReference type="EMBL" id="JACBXS010000005">
    <property type="protein sequence ID" value="NYS24066.1"/>
    <property type="molecule type" value="Genomic_DNA"/>
</dbReference>
<keyword evidence="2" id="KW-0489">Methyltransferase</keyword>
<dbReference type="PANTHER" id="PTHR34203">
    <property type="entry name" value="METHYLTRANSFERASE, FKBM FAMILY PROTEIN"/>
    <property type="match status" value="1"/>
</dbReference>
<dbReference type="AlphaFoldDB" id="A0A7Z0KXZ9"/>
<evidence type="ECO:0000313" key="3">
    <source>
        <dbReference type="Proteomes" id="UP000529417"/>
    </source>
</evidence>
<sequence length="258" mass="27878">MQFAALAGLLRSLVIYYNPAVIRQSRALYRGLLGPGDLAIDVGAHVGTRARAMRAAGARVVALEPQPVFARFLRRTLPRDIRLIEAAAGPAPGQAAMTVSRRHPTVSSLNEGFVADAVAKPGFEHVRWDAQAQVAVTTLDAVIADHGLPALVKIDVEGFELEVLAGLSQPVRVISVEYLPGWPALTLAVLDRLCALGAYRFNAVRGEHARFEWQDWQDAQTLRDWLAALPADAQSGDLYARLEDAWSPAPGSTSTEGR</sequence>
<dbReference type="Pfam" id="PF05050">
    <property type="entry name" value="Methyltransf_21"/>
    <property type="match status" value="1"/>
</dbReference>
<feature type="domain" description="Methyltransferase FkbM" evidence="1">
    <location>
        <begin position="41"/>
        <end position="197"/>
    </location>
</feature>
<gene>
    <name evidence="2" type="ORF">HUK65_03605</name>
</gene>
<dbReference type="GO" id="GO:0032259">
    <property type="term" value="P:methylation"/>
    <property type="evidence" value="ECO:0007669"/>
    <property type="project" value="UniProtKB-KW"/>
</dbReference>
<dbReference type="InterPro" id="IPR006342">
    <property type="entry name" value="FkbM_mtfrase"/>
</dbReference>
<keyword evidence="2" id="KW-0808">Transferase</keyword>
<organism evidence="2 3">
    <name type="scientific">Rhabdonatronobacter sediminivivens</name>
    <dbReference type="NCBI Taxonomy" id="2743469"/>
    <lineage>
        <taxon>Bacteria</taxon>
        <taxon>Pseudomonadati</taxon>
        <taxon>Pseudomonadota</taxon>
        <taxon>Alphaproteobacteria</taxon>
        <taxon>Rhodobacterales</taxon>
        <taxon>Paracoccaceae</taxon>
        <taxon>Rhabdonatronobacter</taxon>
    </lineage>
</organism>
<accession>A0A7Z0KXZ9</accession>
<reference evidence="2 3" key="1">
    <citation type="journal article" date="2000" name="Arch. Microbiol.">
        <title>Rhodobaca bogoriensis gen. nov. and sp. nov., an alkaliphilic purple nonsulfur bacterium from African Rift Valley soda lakes.</title>
        <authorList>
            <person name="Milford A.D."/>
            <person name="Achenbach L.A."/>
            <person name="Jung D.O."/>
            <person name="Madigan M.T."/>
        </authorList>
    </citation>
    <scope>NUCLEOTIDE SEQUENCE [LARGE SCALE GENOMIC DNA]</scope>
    <source>
        <strain evidence="2 3">2376</strain>
    </source>
</reference>
<dbReference type="NCBIfam" id="TIGR01444">
    <property type="entry name" value="fkbM_fam"/>
    <property type="match status" value="1"/>
</dbReference>
<dbReference type="Gene3D" id="3.40.50.150">
    <property type="entry name" value="Vaccinia Virus protein VP39"/>
    <property type="match status" value="1"/>
</dbReference>
<protein>
    <submittedName>
        <fullName evidence="2">FkbM family methyltransferase</fullName>
    </submittedName>
</protein>
<comment type="caution">
    <text evidence="2">The sequence shown here is derived from an EMBL/GenBank/DDBJ whole genome shotgun (WGS) entry which is preliminary data.</text>
</comment>
<dbReference type="SUPFAM" id="SSF53335">
    <property type="entry name" value="S-adenosyl-L-methionine-dependent methyltransferases"/>
    <property type="match status" value="1"/>
</dbReference>
<proteinExistence type="predicted"/>
<evidence type="ECO:0000259" key="1">
    <source>
        <dbReference type="Pfam" id="PF05050"/>
    </source>
</evidence>
<dbReference type="InterPro" id="IPR029063">
    <property type="entry name" value="SAM-dependent_MTases_sf"/>
</dbReference>
<dbReference type="InterPro" id="IPR052514">
    <property type="entry name" value="SAM-dependent_MTase"/>
</dbReference>
<evidence type="ECO:0000313" key="2">
    <source>
        <dbReference type="EMBL" id="NYS24066.1"/>
    </source>
</evidence>
<dbReference type="PANTHER" id="PTHR34203:SF15">
    <property type="entry name" value="SLL1173 PROTEIN"/>
    <property type="match status" value="1"/>
</dbReference>